<protein>
    <submittedName>
        <fullName evidence="1">Uncharacterized protein</fullName>
    </submittedName>
</protein>
<accession>A0ABY7WDY8</accession>
<proteinExistence type="predicted"/>
<dbReference type="SUPFAM" id="SSF82171">
    <property type="entry name" value="DPP6 N-terminal domain-like"/>
    <property type="match status" value="1"/>
</dbReference>
<dbReference type="PANTHER" id="PTHR36842">
    <property type="entry name" value="PROTEIN TOLB HOMOLOG"/>
    <property type="match status" value="1"/>
</dbReference>
<evidence type="ECO:0000313" key="2">
    <source>
        <dbReference type="Proteomes" id="UP001221558"/>
    </source>
</evidence>
<reference evidence="1 2" key="1">
    <citation type="submission" date="2023-02" db="EMBL/GenBank/DDBJ databases">
        <title>Genome sequence of Sphingobacterium sp. KACC 22765.</title>
        <authorList>
            <person name="Kim S."/>
            <person name="Heo J."/>
            <person name="Kwon S.-W."/>
        </authorList>
    </citation>
    <scope>NUCLEOTIDE SEQUENCE [LARGE SCALE GENOMIC DNA]</scope>
    <source>
        <strain evidence="1 2">KACC 22765</strain>
    </source>
</reference>
<keyword evidence="2" id="KW-1185">Reference proteome</keyword>
<dbReference type="RefSeq" id="WP_274266454.1">
    <property type="nucleotide sequence ID" value="NZ_CP117880.1"/>
</dbReference>
<sequence>MNKNLIIKTLTASVLILYTGISFGQIIDNDQAHPYIKWRQIETENYRLLFPETFTFTAKKLVQQLPTLRKYSSQDLAISPRKITLVLQGNHVSQNGYVQLAPRKSEFYPVPSSTADNQEWLPNLALHELRHVAQFDKLTGRLKAPFFEQLALALYGLNLPAWYFEGDAVQVETIYSDGGRGRLPSWEMPLRANLLSGENYAFNKYVLGSFKDNVPSHYTIGFFMNSYITNHFGLNSHEKIMDNMHNKLLRPFNFQRAVKHVTGAKPPLIYKQTIAELTGIWKETDLNNYIKNEIKTEKSKFPSDYLLPQIDSKHDLYTLKSSPQAVNKIIRIDSAGKETEVVKTGIQITPYFHLRGNEIVWDEYRKDARFGKQTYSVVTLYNIDTKQLKTITKNTRYYAPALHPTQALIAVVEVDLAGKSYLVFLDSDSGKVVERIDIPEGMHIQQPKFNESGNKIVAIAVSKQGTNLLTIDLQTKTQMLQMAWGNQELERPFFVGDELFFKAHYDGRDNIYRLPTNTKTPVKVTDARFGAFNGNVVDDKLLYNDYQYNGYKLAQQPITSSTKQAMQTASRLFVAPTLDQVSDRDSIFTDDSTLLVKPYSLNKHMLNFHSLSISSTNFESFDNYIPGLFWLSNDVLNTTQVRLGYEYDPDIAKSIYSAEVSYKRFLPVFTARYANRGLVGNAVSSAQQNQIVMFDYRDHQATFEVSVPLSIYRQNTVYSYGANFGTSYTKRYDLSIALRNFNETIAFPLNYQVYFNKNSMRSRMDLAPRWGQNLSVTYRHLPFENQLNGSIFSIRTNFYLPGLLLNHSLQLRFAAQESNGRYQGSYDIPMVSGWGNFQSAIVKNTAMATYRMPLFYPDWSIGSLAYIKRFQGLLFSDFQNVHRQAAPKSFGVGISADLNVFRYVLPDINIAARLTYINDVSASRLLVPTFGMSYAY</sequence>
<dbReference type="InterPro" id="IPR011042">
    <property type="entry name" value="6-blade_b-propeller_TolB-like"/>
</dbReference>
<dbReference type="Proteomes" id="UP001221558">
    <property type="component" value="Chromosome"/>
</dbReference>
<dbReference type="PANTHER" id="PTHR36842:SF1">
    <property type="entry name" value="PROTEIN TOLB"/>
    <property type="match status" value="1"/>
</dbReference>
<name>A0ABY7WDY8_9SPHI</name>
<dbReference type="Gene3D" id="2.120.10.30">
    <property type="entry name" value="TolB, C-terminal domain"/>
    <property type="match status" value="1"/>
</dbReference>
<evidence type="ECO:0000313" key="1">
    <source>
        <dbReference type="EMBL" id="WDF67727.1"/>
    </source>
</evidence>
<gene>
    <name evidence="1" type="ORF">PQ465_15625</name>
</gene>
<organism evidence="1 2">
    <name type="scientific">Sphingobacterium oryzagri</name>
    <dbReference type="NCBI Taxonomy" id="3025669"/>
    <lineage>
        <taxon>Bacteria</taxon>
        <taxon>Pseudomonadati</taxon>
        <taxon>Bacteroidota</taxon>
        <taxon>Sphingobacteriia</taxon>
        <taxon>Sphingobacteriales</taxon>
        <taxon>Sphingobacteriaceae</taxon>
        <taxon>Sphingobacterium</taxon>
    </lineage>
</organism>
<dbReference type="EMBL" id="CP117880">
    <property type="protein sequence ID" value="WDF67727.1"/>
    <property type="molecule type" value="Genomic_DNA"/>
</dbReference>